<organism evidence="9 11">
    <name type="scientific">Bursaphelenchus xylophilus</name>
    <name type="common">Pinewood nematode worm</name>
    <name type="synonym">Aphelenchoides xylophilus</name>
    <dbReference type="NCBI Taxonomy" id="6326"/>
    <lineage>
        <taxon>Eukaryota</taxon>
        <taxon>Metazoa</taxon>
        <taxon>Ecdysozoa</taxon>
        <taxon>Nematoda</taxon>
        <taxon>Chromadorea</taxon>
        <taxon>Rhabditida</taxon>
        <taxon>Tylenchina</taxon>
        <taxon>Tylenchomorpha</taxon>
        <taxon>Aphelenchoidea</taxon>
        <taxon>Aphelenchoididae</taxon>
        <taxon>Bursaphelenchus</taxon>
    </lineage>
</organism>
<evidence type="ECO:0000313" key="9">
    <source>
        <dbReference type="Proteomes" id="UP000095284"/>
    </source>
</evidence>
<reference evidence="11" key="1">
    <citation type="submission" date="2016-11" db="UniProtKB">
        <authorList>
            <consortium name="WormBaseParasite"/>
        </authorList>
    </citation>
    <scope>IDENTIFICATION</scope>
</reference>
<dbReference type="PANTHER" id="PTHR46203">
    <property type="entry name" value="PROBABLE PEPTIDE CHAIN RELEASE FACTOR C12ORF65"/>
    <property type="match status" value="1"/>
</dbReference>
<proteinExistence type="inferred from homology"/>
<dbReference type="SMR" id="A0A1I7RR76"/>
<keyword evidence="3" id="KW-0809">Transit peptide</keyword>
<dbReference type="eggNOG" id="KOG2726">
    <property type="taxonomic scope" value="Eukaryota"/>
</dbReference>
<evidence type="ECO:0000256" key="5">
    <source>
        <dbReference type="SAM" id="MobiDB-lite"/>
    </source>
</evidence>
<dbReference type="GO" id="GO:0003747">
    <property type="term" value="F:translation release factor activity"/>
    <property type="evidence" value="ECO:0007669"/>
    <property type="project" value="InterPro"/>
</dbReference>
<feature type="region of interest" description="Disordered" evidence="5">
    <location>
        <begin position="133"/>
        <end position="153"/>
    </location>
</feature>
<keyword evidence="4" id="KW-0496">Mitochondrion</keyword>
<evidence type="ECO:0000313" key="10">
    <source>
        <dbReference type="Proteomes" id="UP000659654"/>
    </source>
</evidence>
<protein>
    <submittedName>
        <fullName evidence="7">(pine wood nematode) hypothetical protein</fullName>
    </submittedName>
    <submittedName>
        <fullName evidence="11">RF_PROK_I domain-containing protein</fullName>
    </submittedName>
</protein>
<dbReference type="InterPro" id="IPR000352">
    <property type="entry name" value="Pep_chain_release_fac_I"/>
</dbReference>
<feature type="domain" description="Prokaryotic-type class I peptide chain release factors" evidence="6">
    <location>
        <begin position="49"/>
        <end position="145"/>
    </location>
</feature>
<dbReference type="Gene3D" id="3.30.160.20">
    <property type="match status" value="1"/>
</dbReference>
<evidence type="ECO:0000256" key="4">
    <source>
        <dbReference type="ARBA" id="ARBA00023128"/>
    </source>
</evidence>
<dbReference type="EMBL" id="CAJFDI010000006">
    <property type="protein sequence ID" value="CAD5234844.1"/>
    <property type="molecule type" value="Genomic_DNA"/>
</dbReference>
<accession>A0A1I7RR76</accession>
<dbReference type="AlphaFoldDB" id="A0A1I7RR76"/>
<evidence type="ECO:0000313" key="7">
    <source>
        <dbReference type="EMBL" id="CAD5234844.1"/>
    </source>
</evidence>
<dbReference type="OrthoDB" id="277888at2759"/>
<evidence type="ECO:0000256" key="2">
    <source>
        <dbReference type="ARBA" id="ARBA00010835"/>
    </source>
</evidence>
<dbReference type="EMBL" id="CAJFCV020000006">
    <property type="protein sequence ID" value="CAG9130865.1"/>
    <property type="molecule type" value="Genomic_DNA"/>
</dbReference>
<dbReference type="InterPro" id="IPR045853">
    <property type="entry name" value="Pep_chain_release_fac_I_sf"/>
</dbReference>
<dbReference type="Proteomes" id="UP000582659">
    <property type="component" value="Unassembled WGS sequence"/>
</dbReference>
<keyword evidence="10" id="KW-1185">Reference proteome</keyword>
<comment type="subcellular location">
    <subcellularLocation>
        <location evidence="1">Mitochondrion</location>
    </subcellularLocation>
</comment>
<gene>
    <name evidence="7" type="ORF">BXYJ_LOCUS14935</name>
</gene>
<dbReference type="SUPFAM" id="SSF75620">
    <property type="entry name" value="Release factor"/>
    <property type="match status" value="1"/>
</dbReference>
<dbReference type="Proteomes" id="UP000659654">
    <property type="component" value="Unassembled WGS sequence"/>
</dbReference>
<comment type="similarity">
    <text evidence="2">Belongs to the prokaryotic/mitochondrial release factor family.</text>
</comment>
<evidence type="ECO:0000256" key="3">
    <source>
        <dbReference type="ARBA" id="ARBA00022946"/>
    </source>
</evidence>
<dbReference type="WBParaSite" id="BXY_0322300.1">
    <property type="protein sequence ID" value="BXY_0322300.1"/>
    <property type="gene ID" value="BXY_0322300"/>
</dbReference>
<evidence type="ECO:0000259" key="6">
    <source>
        <dbReference type="Pfam" id="PF00472"/>
    </source>
</evidence>
<evidence type="ECO:0000313" key="11">
    <source>
        <dbReference type="WBParaSite" id="BXY_0322300.1"/>
    </source>
</evidence>
<dbReference type="PANTHER" id="PTHR46203:SF1">
    <property type="entry name" value="MITOCHONDRIAL TRANSLATION RELEASE FACTOR IN RESCUE"/>
    <property type="match status" value="1"/>
</dbReference>
<evidence type="ECO:0000313" key="8">
    <source>
        <dbReference type="EMBL" id="CAG9130865.1"/>
    </source>
</evidence>
<dbReference type="InterPro" id="IPR052405">
    <property type="entry name" value="Mito_Transl_Release_Factor"/>
</dbReference>
<evidence type="ECO:0000256" key="1">
    <source>
        <dbReference type="ARBA" id="ARBA00004173"/>
    </source>
</evidence>
<dbReference type="GO" id="GO:0005739">
    <property type="term" value="C:mitochondrion"/>
    <property type="evidence" value="ECO:0007669"/>
    <property type="project" value="UniProtKB-SubCell"/>
</dbReference>
<dbReference type="Pfam" id="PF00472">
    <property type="entry name" value="RF-1"/>
    <property type="match status" value="1"/>
</dbReference>
<sequence length="153" mass="17538">MGPTWSSSSYQRNSMASFSYQENAKIKIGGGGAAAKRARKILRDYQFPEIRADECQQQFISGWGPGGQKVNTAQNAVQLKHIPTNVSVKVHESRLLSENVSIAFERLKYAVDKHLNKDDCYMKKFDQIAKEYEQKRKSQRKKRREAKQIPDVD</sequence>
<dbReference type="Proteomes" id="UP000095284">
    <property type="component" value="Unplaced"/>
</dbReference>
<reference evidence="8" key="2">
    <citation type="submission" date="2020-08" db="EMBL/GenBank/DDBJ databases">
        <authorList>
            <person name="Kikuchi T."/>
        </authorList>
    </citation>
    <scope>NUCLEOTIDE SEQUENCE</scope>
    <source>
        <strain evidence="7">Ka4C1</strain>
    </source>
</reference>
<name>A0A1I7RR76_BURXY</name>